<dbReference type="EMBL" id="JAGZGG010000048">
    <property type="protein sequence ID" value="MBS5333595.1"/>
    <property type="molecule type" value="Genomic_DNA"/>
</dbReference>
<sequence length="142" mass="14900">MSLLKKLAGLAVGAAAVGAAVYVLQNREHHDDEYEHIWGSEDEVEPETDSAEPADDASAVAEPAPAAAPEEPAVPAEEEKPEEPAEVEETPAPKAADYDTPNVNPVELGHTEAPRTADGKIDPTQIVDPAVAGDWEEQGCKG</sequence>
<feature type="compositionally biased region" description="Acidic residues" evidence="1">
    <location>
        <begin position="40"/>
        <end position="55"/>
    </location>
</feature>
<comment type="caution">
    <text evidence="2">The sequence shown here is derived from an EMBL/GenBank/DDBJ whole genome shotgun (WGS) entry which is preliminary data.</text>
</comment>
<feature type="compositionally biased region" description="Acidic residues" evidence="1">
    <location>
        <begin position="79"/>
        <end position="89"/>
    </location>
</feature>
<dbReference type="AlphaFoldDB" id="A0A943DBN7"/>
<evidence type="ECO:0000313" key="2">
    <source>
        <dbReference type="EMBL" id="MBS5333595.1"/>
    </source>
</evidence>
<organism evidence="2 3">
    <name type="scientific">Subdoligranulum variabile</name>
    <dbReference type="NCBI Taxonomy" id="214851"/>
    <lineage>
        <taxon>Bacteria</taxon>
        <taxon>Bacillati</taxon>
        <taxon>Bacillota</taxon>
        <taxon>Clostridia</taxon>
        <taxon>Eubacteriales</taxon>
        <taxon>Oscillospiraceae</taxon>
        <taxon>Subdoligranulum</taxon>
    </lineage>
</organism>
<accession>A0A943DBN7</accession>
<reference evidence="2" key="1">
    <citation type="submission" date="2021-02" db="EMBL/GenBank/DDBJ databases">
        <title>Infant gut strain persistence is associated with maternal origin, phylogeny, and functional potential including surface adhesion and iron acquisition.</title>
        <authorList>
            <person name="Lou Y.C."/>
        </authorList>
    </citation>
    <scope>NUCLEOTIDE SEQUENCE</scope>
    <source>
        <strain evidence="2">L3_101_000M1_dasL3_101_000M1_concoct_87</strain>
    </source>
</reference>
<evidence type="ECO:0000256" key="1">
    <source>
        <dbReference type="SAM" id="MobiDB-lite"/>
    </source>
</evidence>
<gene>
    <name evidence="2" type="ORF">KHY36_13845</name>
</gene>
<feature type="region of interest" description="Disordered" evidence="1">
    <location>
        <begin position="33"/>
        <end position="142"/>
    </location>
</feature>
<protein>
    <submittedName>
        <fullName evidence="2">Uncharacterized protein</fullName>
    </submittedName>
</protein>
<proteinExistence type="predicted"/>
<feature type="compositionally biased region" description="Basic and acidic residues" evidence="1">
    <location>
        <begin position="109"/>
        <end position="121"/>
    </location>
</feature>
<name>A0A943DBN7_9FIRM</name>
<evidence type="ECO:0000313" key="3">
    <source>
        <dbReference type="Proteomes" id="UP000759273"/>
    </source>
</evidence>
<dbReference type="Proteomes" id="UP000759273">
    <property type="component" value="Unassembled WGS sequence"/>
</dbReference>
<feature type="compositionally biased region" description="Low complexity" evidence="1">
    <location>
        <begin position="56"/>
        <end position="75"/>
    </location>
</feature>